<keyword evidence="2" id="KW-1185">Reference proteome</keyword>
<reference evidence="1 2" key="1">
    <citation type="submission" date="2019-04" db="EMBL/GenBank/DDBJ databases">
        <title>Friends and foes A comparative genomics studyof 23 Aspergillus species from section Flavi.</title>
        <authorList>
            <consortium name="DOE Joint Genome Institute"/>
            <person name="Kjaerbolling I."/>
            <person name="Vesth T."/>
            <person name="Frisvad J.C."/>
            <person name="Nybo J.L."/>
            <person name="Theobald S."/>
            <person name="Kildgaard S."/>
            <person name="Isbrandt T."/>
            <person name="Kuo A."/>
            <person name="Sato A."/>
            <person name="Lyhne E.K."/>
            <person name="Kogle M.E."/>
            <person name="Wiebenga A."/>
            <person name="Kun R.S."/>
            <person name="Lubbers R.J."/>
            <person name="Makela M.R."/>
            <person name="Barry K."/>
            <person name="Chovatia M."/>
            <person name="Clum A."/>
            <person name="Daum C."/>
            <person name="Haridas S."/>
            <person name="He G."/>
            <person name="LaButti K."/>
            <person name="Lipzen A."/>
            <person name="Mondo S."/>
            <person name="Riley R."/>
            <person name="Salamov A."/>
            <person name="Simmons B.A."/>
            <person name="Magnuson J.K."/>
            <person name="Henrissat B."/>
            <person name="Mortensen U.H."/>
            <person name="Larsen T.O."/>
            <person name="Devries R.P."/>
            <person name="Grigoriev I.V."/>
            <person name="Machida M."/>
            <person name="Baker S.E."/>
            <person name="Andersen M.R."/>
        </authorList>
    </citation>
    <scope>NUCLEOTIDE SEQUENCE [LARGE SCALE GENOMIC DNA]</scope>
    <source>
        <strain evidence="1 2">IBT 29228</strain>
    </source>
</reference>
<proteinExistence type="predicted"/>
<gene>
    <name evidence="1" type="ORF">BDV26DRAFT_282244</name>
</gene>
<evidence type="ECO:0008006" key="3">
    <source>
        <dbReference type="Google" id="ProtNLM"/>
    </source>
</evidence>
<evidence type="ECO:0000313" key="2">
    <source>
        <dbReference type="Proteomes" id="UP000326198"/>
    </source>
</evidence>
<sequence length="294" mass="33327">MPSSAEKTFGIYELAEHILLQLNDPVEIIRVTLVSWRNVIQTSSALQEACWYQSPHTKGAQMQSISGKQACKLNPAFNRIGIPVSLLDGREIGNFNLEEGIYEKPGSWMTMLATQPPCQRMLLECFSDYSGDDFMHYEIVSMTGCLFMGDIMAIIAECQNRQQRGLDRWAGVTHYTGRLARFEEDDWENSHIDALDQMANDVSINIAVELPWGCGGCAAFSLRRLHGSENFLHEMILHKMIVDDGEEYRWGGGLVAPSDKIKYKANLLVVREYQEGYLSDCRNIFRLLSDVENN</sequence>
<accession>A0A5N7B4D2</accession>
<evidence type="ECO:0000313" key="1">
    <source>
        <dbReference type="EMBL" id="KAE8376967.1"/>
    </source>
</evidence>
<dbReference type="OrthoDB" id="3800738at2759"/>
<dbReference type="AlphaFoldDB" id="A0A5N7B4D2"/>
<organism evidence="1 2">
    <name type="scientific">Aspergillus bertholletiae</name>
    <dbReference type="NCBI Taxonomy" id="1226010"/>
    <lineage>
        <taxon>Eukaryota</taxon>
        <taxon>Fungi</taxon>
        <taxon>Dikarya</taxon>
        <taxon>Ascomycota</taxon>
        <taxon>Pezizomycotina</taxon>
        <taxon>Eurotiomycetes</taxon>
        <taxon>Eurotiomycetidae</taxon>
        <taxon>Eurotiales</taxon>
        <taxon>Aspergillaceae</taxon>
        <taxon>Aspergillus</taxon>
        <taxon>Aspergillus subgen. Circumdati</taxon>
    </lineage>
</organism>
<name>A0A5N7B4D2_9EURO</name>
<protein>
    <recommendedName>
        <fullName evidence="3">F-box domain-containing protein</fullName>
    </recommendedName>
</protein>
<dbReference type="Proteomes" id="UP000326198">
    <property type="component" value="Unassembled WGS sequence"/>
</dbReference>
<dbReference type="EMBL" id="ML736231">
    <property type="protein sequence ID" value="KAE8376967.1"/>
    <property type="molecule type" value="Genomic_DNA"/>
</dbReference>